<evidence type="ECO:0000256" key="6">
    <source>
        <dbReference type="ARBA" id="ARBA00022741"/>
    </source>
</evidence>
<evidence type="ECO:0000313" key="13">
    <source>
        <dbReference type="Proteomes" id="UP000250275"/>
    </source>
</evidence>
<dbReference type="PROSITE" id="PS51190">
    <property type="entry name" value="FATC"/>
    <property type="match status" value="1"/>
</dbReference>
<feature type="domain" description="FAT" evidence="10">
    <location>
        <begin position="2368"/>
        <end position="2954"/>
    </location>
</feature>
<name>A0A310S8B0_9HYME</name>
<dbReference type="SUPFAM" id="SSF48371">
    <property type="entry name" value="ARM repeat"/>
    <property type="match status" value="2"/>
</dbReference>
<dbReference type="OrthoDB" id="431717at2759"/>
<dbReference type="InterPro" id="IPR018936">
    <property type="entry name" value="PI3/4_kinase_CS"/>
</dbReference>
<dbReference type="Pfam" id="PF02259">
    <property type="entry name" value="FAT"/>
    <property type="match status" value="1"/>
</dbReference>
<dbReference type="InterPro" id="IPR000403">
    <property type="entry name" value="PI3/4_kinase_cat_dom"/>
</dbReference>
<feature type="domain" description="PI3K/PI4K catalytic" evidence="9">
    <location>
        <begin position="3120"/>
        <end position="3217"/>
    </location>
</feature>
<keyword evidence="13" id="KW-1185">Reference proteome</keyword>
<dbReference type="GO" id="GO:0005524">
    <property type="term" value="F:ATP binding"/>
    <property type="evidence" value="ECO:0007669"/>
    <property type="project" value="UniProtKB-KW"/>
</dbReference>
<dbReference type="InterPro" id="IPR012582">
    <property type="entry name" value="DNAPKcs_CC3"/>
</dbReference>
<dbReference type="InterPro" id="IPR014009">
    <property type="entry name" value="PIK_FAT"/>
</dbReference>
<dbReference type="EC" id="2.7.11.1" evidence="2"/>
<dbReference type="Pfam" id="PF02260">
    <property type="entry name" value="FATC"/>
    <property type="match status" value="1"/>
</dbReference>
<dbReference type="PROSITE" id="PS00915">
    <property type="entry name" value="PI3_4_KINASE_1"/>
    <property type="match status" value="1"/>
</dbReference>
<dbReference type="InterPro" id="IPR050517">
    <property type="entry name" value="DDR_Repair_Kinase"/>
</dbReference>
<keyword evidence="6" id="KW-0547">Nucleotide-binding</keyword>
<dbReference type="PANTHER" id="PTHR11139">
    <property type="entry name" value="ATAXIA TELANGIECTASIA MUTATED ATM -RELATED"/>
    <property type="match status" value="1"/>
</dbReference>
<dbReference type="InterPro" id="IPR016024">
    <property type="entry name" value="ARM-type_fold"/>
</dbReference>
<evidence type="ECO:0000256" key="1">
    <source>
        <dbReference type="ARBA" id="ARBA00004604"/>
    </source>
</evidence>
<dbReference type="SMART" id="SM01344">
    <property type="entry name" value="NUC194"/>
    <property type="match status" value="1"/>
</dbReference>
<dbReference type="Pfam" id="PF20500">
    <property type="entry name" value="DNA-PKcs_N"/>
    <property type="match status" value="2"/>
</dbReference>
<protein>
    <recommendedName>
        <fullName evidence="3">DNA-dependent protein kinase catalytic subunit</fullName>
        <ecNumber evidence="2">2.7.11.1</ecNumber>
    </recommendedName>
</protein>
<evidence type="ECO:0000256" key="7">
    <source>
        <dbReference type="ARBA" id="ARBA00022777"/>
    </source>
</evidence>
<dbReference type="Gene3D" id="1.25.10.10">
    <property type="entry name" value="Leucine-rich Repeat Variant"/>
    <property type="match status" value="1"/>
</dbReference>
<keyword evidence="4" id="KW-0597">Phosphoprotein</keyword>
<dbReference type="EMBL" id="KQ769818">
    <property type="protein sequence ID" value="OAD52798.1"/>
    <property type="molecule type" value="Genomic_DNA"/>
</dbReference>
<dbReference type="Gene3D" id="3.30.1010.10">
    <property type="entry name" value="Phosphatidylinositol 3-kinase Catalytic Subunit, Chain A, domain 4"/>
    <property type="match status" value="1"/>
</dbReference>
<dbReference type="GO" id="GO:0005730">
    <property type="term" value="C:nucleolus"/>
    <property type="evidence" value="ECO:0007669"/>
    <property type="project" value="UniProtKB-SubCell"/>
</dbReference>
<reference evidence="12 13" key="1">
    <citation type="submission" date="2015-07" db="EMBL/GenBank/DDBJ databases">
        <title>The genome of Eufriesea mexicana.</title>
        <authorList>
            <person name="Pan H."/>
            <person name="Kapheim K."/>
        </authorList>
    </citation>
    <scope>NUCLEOTIDE SEQUENCE [LARGE SCALE GENOMIC DNA]</scope>
    <source>
        <strain evidence="12">0111107269</strain>
        <tissue evidence="12">Whole body</tissue>
    </source>
</reference>
<dbReference type="InterPro" id="IPR046803">
    <property type="entry name" value="DNAPKcs_CC1-2"/>
</dbReference>
<evidence type="ECO:0000256" key="4">
    <source>
        <dbReference type="ARBA" id="ARBA00022553"/>
    </source>
</evidence>
<dbReference type="Proteomes" id="UP000250275">
    <property type="component" value="Unassembled WGS sequence"/>
</dbReference>
<dbReference type="PROSITE" id="PS50290">
    <property type="entry name" value="PI3_4_KINASE_3"/>
    <property type="match status" value="1"/>
</dbReference>
<evidence type="ECO:0000256" key="2">
    <source>
        <dbReference type="ARBA" id="ARBA00012513"/>
    </source>
</evidence>
<dbReference type="Pfam" id="PF08163">
    <property type="entry name" value="DNAPKcs_CC3"/>
    <property type="match status" value="1"/>
</dbReference>
<evidence type="ECO:0000259" key="9">
    <source>
        <dbReference type="PROSITE" id="PS50290"/>
    </source>
</evidence>
<dbReference type="InterPro" id="IPR011009">
    <property type="entry name" value="Kinase-like_dom_sf"/>
</dbReference>
<evidence type="ECO:0000259" key="11">
    <source>
        <dbReference type="PROSITE" id="PS51190"/>
    </source>
</evidence>
<feature type="domain" description="FATC" evidence="11">
    <location>
        <begin position="3182"/>
        <end position="3217"/>
    </location>
</feature>
<dbReference type="InterPro" id="IPR045581">
    <property type="entry name" value="DNAPKcs_CC5"/>
</dbReference>
<keyword evidence="8" id="KW-0067">ATP-binding</keyword>
<sequence>MLSILFDKNKGLFSFLNNELNRSNPQKGFDMAIKEAFHLLEFIMEQFSDIFVLYVVEAKNVCQQALVTRCSSFIQKAASNTFNTLIQVFKEFEIELGETVKKFISLFHLVDIKERSLLLSVLGTIIKYFPEIFKVQEYSIIFQQLRNDFKKQYNPQTMAHSIDTFQVYLDVFSNILVELPKEVGEKHYEELYKWVKELSHPEKYSVKKVSMRSAINLLSKHMHLFCQFVYCDYKYWYDLLINLAQNKNVQCSECGKRALRNFYNEIGNILKHKTSEDDKAIFLYFKNLFEEQLKTNHHVNSSMLRFIIYGFSQMAAPCKRYLTNSDVKNMFSLIANCAMLLCSKDSLETIHLEIYNGIMWTCSHTLFIDAELQRELNNLPEQPRCYKSYLPLWLQLLNADRYGCHRQTAQDVVDSTIYVGIILIDKLNLSTRTKEDNIFSDASFSQIAENEADFRTFVNIVDLYVDMINHLQSSLFINTMHKFLLKIITISYKHHLISGFYKLVHATFRHICDLNNDEIEAETLELLYKYLMNALNLIPTFSNELLTTCLYLILNVPMIYVERILNSTIPIFKIAFTIGISDFELACTALNALEKWSNHLNNRHITVFLQEIVPFLEPYLHSRESSVEFLQDIIKTERKDIKRIILRDDENTLERFQMRILLFIASLDTSIIINFIYKRSMDTGATWDKKDLLKYSLVFSDTELEIYFDKILPRIILLAQNSGDRRTKIIACEVLHFIVAFVLGKTSQHLISNPDRFISVYVTLCPALLNLGCDHDEAARKIFQPLMLQLMHWLSSKFMLKSSVAMHFLDLLFNGLCNDSNPCLREFSGMCLAEFTKWSIKQSSDEAINQSNIYEVIYKMTNFAVHPSASKRIAGATAFNHLYTILREDEKIISIYWLEILYSFVRSLNGCSDPSIITALDHVERVLIAKKHVLNVKQHSRRKPYEFESSTLTDAVNWLLTQCGCLDQCCRTKCMKLVVKLSEHLADCNSIKIVINNYIETQGIEALNHIILSELPKIENLSVNHILPFLRSLDCYIWLIKDNLLNVEYLFGNSNSQREVIFNCARNFIHVINRIKIENKEGDLVILSKEFEDLQTLQCKTILTDNFIPDFFFNQDFFELIAKCIMCPQVLGFDVKNLEITEILPTVMENILQSIMSKNDNSLPDMINELIYQPEDKVKRIFKGLVKELGELIRINIKPSVKEYLEILMEFLLMHYEFSMTKTLIELIENNTMLGPDSKKIEHGIHFLNTFKCEIFKYMLKDTEKTIKILNDILQKNSSLFFMIIEQLFLFVQRHKKEFYNSIEILVDTVVKKFTTFENAINNVEDRKQKLINIFGIAVHLKHKPIELLSINKDFYIWILNQLMENSDIEYKIHILQNFLICLTDMTSDTKPELLAILRSLKNNRLDVCPNDFSQKNVKALKITNCFQKLIALLPVTKSVIVFESVISFAVGIAEYLCNEKTNEYLLKYFTSITTDYTVKSMQSVYRLFMNLNTQTNERFDVLYKFLLPSFEFCKTVEIHRFFEENIKEIHSVICQSLVGSSSDIKQLIISKIGCYNLIAIMFAKLDIRDIDDSRSVITRNAVDNVITGKELLQSLYSNALNIRMLKTPEPVLKETTRLLHCSAYNCSIAIVSNLKRDEDSYVSIFAENRKKEQLIWENIIDCQKQYNFQQTVAEYPKHRKKLINIRKTLKQKQASNHYSYIYSYDLSTCTLTEDINAYDFNETIVHNKCDNATQNESMSLIFEDDELNNHECMASICGVLNHLITEEISVMPTDNNITIPKWLKCFLSSITTTNYDNVRLFMLKVILNMQAVFQPYAKFCLQPIMHTTYLYLKRNQLNYIIVDVIELLINWQTSVFQNSNESTLRTILEVWHDYLKLPSNLDETMRTAAAAAMQRKFENRQMKCIRALCKNYPAAAITYFEFATANIFRVDAQGKSNCLEIFLLSIPNLSTDQILEELNHMKFYDLLKNKILPCEKVALKIIDSLVFILSPSNVLSLITLVQPYTKHELSEYREITYRIFINIYKKYMADNSEDNEIKQLMYISKEILVNGVLDPTITLQEMILNFWTQDAQLANTCKERLLEVLNIFTPSIGQNFLPFTFLLILDLSKKSRNYTQKLFEPLHDCSYRDYNIALSWRTKNLGSKAPLFAPSLTSQMNQMFTQMNTISPYISSNFTRSVYDSNAEIKLRVTQELEFEPTYGKETFIGTSNNLEQHNIFKIPKVPQPAYNKRSKRFLSSASDISAAIRQKEIKKNIQHAEMIKEEVVRQRSSVKLFRKYRIGDFPDIEISHATLIEPLQQLAKNDQIICKDLIVSIICSLIGDSRQSFIEQLTNNLKRIIENEQYNTSTVTAILEISLNTNIRNCSPETIVKISRSNGLHFLGSLVLEENIINETNISIPSKKKIRSEIIDNSSCKWLQLTNLYKTMNDIDIASFAQASSNWEKAKIAYEMACEMESELVKEHCFQGLFECLSNLCCWGEINTHIKNKLYKNLDNIWNDPWKDWLFPWVFEVHVRKLINEDISDEFSNDVKVMESWLEDNAKIKYVKRFFGEELSMFFLHNHLEVAREFLLNSLDEMREQWIKLHPLSMQLRIFKLQKLRTINDINLFIKILKSVQLPLSLDETLKIWNNNIPSTQDAILPWDKLISYRIYFIDSLLRNNYDEETSIIHRLHIITCNMKLKMIEASLNQKNKYIAKKYLRQLEQTIENYSTDLQNEFMFLCGKTKYLIGEIETDVKKKISNYISSWNYCHNLLQKDSLNDTINIDIRKEISKVALKIVSLSEEDEIFAELLRKNSMNLNELNLENNDLSIIRDTLENYSFNNLKACCDITTMNIGECYFNLAMYCYNRLTHGAIEAFISREFIHSILKAMSYGYLEAAHYFPCLLKPEYFNDQDTKDMFMKENESVETWLFLSWQAQLFSHLGTSIAPLIIPILKRIVDMYPNAVIYTFRLTVETNPALLNETSTYDIRQILYNKPEIDRFLIAMTYVVQPELYLQHYLTEFRKNLSLGTTTAVDILLKKVYPNALENKYDPKPGNIFNEIVVYKDKIKKLENKRIDEIKLRVDEIIKSIKESLEKRKNRSKLQYYSPWLCNFPERDIEIPGQYTGKRKPMPQYHAKILKFEPDVKVMQSLRKPIRITMIGNDAKDYHFLVKFGEDLRQDQRLQQLFTVMNKILHIDIACRQRQLSINTYQASVECLLDQATDLNILGRTFVGWEPWL</sequence>
<proteinExistence type="predicted"/>
<dbReference type="GO" id="GO:0004674">
    <property type="term" value="F:protein serine/threonine kinase activity"/>
    <property type="evidence" value="ECO:0007669"/>
    <property type="project" value="UniProtKB-EC"/>
</dbReference>
<dbReference type="InterPro" id="IPR011989">
    <property type="entry name" value="ARM-like"/>
</dbReference>
<organism evidence="12 13">
    <name type="scientific">Eufriesea mexicana</name>
    <dbReference type="NCBI Taxonomy" id="516756"/>
    <lineage>
        <taxon>Eukaryota</taxon>
        <taxon>Metazoa</taxon>
        <taxon>Ecdysozoa</taxon>
        <taxon>Arthropoda</taxon>
        <taxon>Hexapoda</taxon>
        <taxon>Insecta</taxon>
        <taxon>Pterygota</taxon>
        <taxon>Neoptera</taxon>
        <taxon>Endopterygota</taxon>
        <taxon>Hymenoptera</taxon>
        <taxon>Apocrita</taxon>
        <taxon>Aculeata</taxon>
        <taxon>Apoidea</taxon>
        <taxon>Anthophila</taxon>
        <taxon>Apidae</taxon>
        <taxon>Eufriesea</taxon>
    </lineage>
</organism>
<evidence type="ECO:0000256" key="8">
    <source>
        <dbReference type="ARBA" id="ARBA00022840"/>
    </source>
</evidence>
<dbReference type="GO" id="GO:0006303">
    <property type="term" value="P:double-strand break repair via nonhomologous end joining"/>
    <property type="evidence" value="ECO:0007669"/>
    <property type="project" value="InterPro"/>
</dbReference>
<dbReference type="PROSITE" id="PS51189">
    <property type="entry name" value="FAT"/>
    <property type="match status" value="1"/>
</dbReference>
<dbReference type="GO" id="GO:0000723">
    <property type="term" value="P:telomere maintenance"/>
    <property type="evidence" value="ECO:0007669"/>
    <property type="project" value="TreeGrafter"/>
</dbReference>
<dbReference type="InterPro" id="IPR003152">
    <property type="entry name" value="FATC_dom"/>
</dbReference>
<dbReference type="PANTHER" id="PTHR11139:SF68">
    <property type="entry name" value="DNA-DEPENDENT PROTEIN KINASE CATALYTIC SUBUNIT"/>
    <property type="match status" value="1"/>
</dbReference>
<comment type="subcellular location">
    <subcellularLocation>
        <location evidence="1">Nucleus</location>
        <location evidence="1">Nucleolus</location>
    </subcellularLocation>
</comment>
<evidence type="ECO:0000256" key="5">
    <source>
        <dbReference type="ARBA" id="ARBA00022679"/>
    </source>
</evidence>
<dbReference type="Pfam" id="PF20502">
    <property type="entry name" value="DNAPKcs_CC1-2"/>
    <property type="match status" value="1"/>
</dbReference>
<accession>A0A310S8B0</accession>
<dbReference type="SMART" id="SM01343">
    <property type="entry name" value="FATC"/>
    <property type="match status" value="1"/>
</dbReference>
<dbReference type="InterPro" id="IPR003151">
    <property type="entry name" value="PIK-rel_kinase_FAT"/>
</dbReference>
<evidence type="ECO:0000256" key="3">
    <source>
        <dbReference type="ARBA" id="ARBA00018077"/>
    </source>
</evidence>
<keyword evidence="7 12" id="KW-0418">Kinase</keyword>
<evidence type="ECO:0000313" key="12">
    <source>
        <dbReference type="EMBL" id="OAD52798.1"/>
    </source>
</evidence>
<dbReference type="SUPFAM" id="SSF56112">
    <property type="entry name" value="Protein kinase-like (PK-like)"/>
    <property type="match status" value="1"/>
</dbReference>
<keyword evidence="5" id="KW-0808">Transferase</keyword>
<gene>
    <name evidence="12" type="ORF">WN48_00211</name>
</gene>
<evidence type="ECO:0000259" key="10">
    <source>
        <dbReference type="PROSITE" id="PS51189"/>
    </source>
</evidence>
<dbReference type="Pfam" id="PF19704">
    <property type="entry name" value="DNAPKcs_CC5"/>
    <property type="match status" value="2"/>
</dbReference>
<dbReference type="InterPro" id="IPR046804">
    <property type="entry name" value="DNA-PKcs_N"/>
</dbReference>